<evidence type="ECO:0000313" key="1">
    <source>
        <dbReference type="EMBL" id="ADI66866.1"/>
    </source>
</evidence>
<sequence length="47" mass="5062">MTLATTVTIGWFSTSLGSFQIFSSRVGFELAFSVQKGYLSGQKIVLG</sequence>
<dbReference type="HOGENOM" id="CLU_3170320_0_0_11"/>
<keyword evidence="2" id="KW-1185">Reference proteome</keyword>
<gene>
    <name evidence="1" type="ordered locus">HMPREF0573_10547</name>
</gene>
<dbReference type="AlphaFoldDB" id="D6ZJG7"/>
<protein>
    <submittedName>
        <fullName evidence="1">Uncharacterized protein</fullName>
    </submittedName>
</protein>
<dbReference type="Proteomes" id="UP000006742">
    <property type="component" value="Chromosome"/>
</dbReference>
<dbReference type="EMBL" id="CP001992">
    <property type="protein sequence ID" value="ADI66866.1"/>
    <property type="molecule type" value="Genomic_DNA"/>
</dbReference>
<dbReference type="KEGG" id="mcu:HMPREF0573_10547"/>
<proteinExistence type="predicted"/>
<name>D6ZJG7_MOBCV</name>
<accession>D6ZJG7</accession>
<evidence type="ECO:0000313" key="2">
    <source>
        <dbReference type="Proteomes" id="UP000006742"/>
    </source>
</evidence>
<dbReference type="STRING" id="548479.HMPREF0573_10547"/>
<reference evidence="2" key="1">
    <citation type="submission" date="2010-03" db="EMBL/GenBank/DDBJ databases">
        <title>Complete sequence of Mobiluncus curtisii ATCC 43063.</title>
        <authorList>
            <person name="Muzny D."/>
            <person name="Qin X."/>
            <person name="Deng J."/>
            <person name="Jiang H."/>
            <person name="Liu Y."/>
            <person name="Qu J."/>
            <person name="Song X.-Z."/>
            <person name="Zhang L."/>
            <person name="Thornton R."/>
            <person name="Coyle M."/>
            <person name="Francisco L."/>
            <person name="Jackson L."/>
            <person name="Javaid M."/>
            <person name="Korchina V."/>
            <person name="Kovar C."/>
            <person name="Mata R."/>
            <person name="Mathew T."/>
            <person name="Ngo R."/>
            <person name="Nguyen L."/>
            <person name="Nguyen N."/>
            <person name="Okwuonu G."/>
            <person name="Ongeri F."/>
            <person name="Pham C."/>
            <person name="Simmons D."/>
            <person name="Wilczek-Boney K."/>
            <person name="Hale W."/>
            <person name="Jakkamsetti A."/>
            <person name="Pham P."/>
            <person name="Ruth R."/>
            <person name="San Lucas F."/>
            <person name="Warren J."/>
            <person name="Zhang J."/>
            <person name="Zhao Z."/>
            <person name="Zhou C."/>
            <person name="Zhu D."/>
            <person name="Lee S."/>
            <person name="Bess C."/>
            <person name="Blankenburg K."/>
            <person name="Forbes L."/>
            <person name="Fu Q."/>
            <person name="Gubbala S."/>
            <person name="Hirani K."/>
            <person name="Jayaseelan J.C."/>
            <person name="Lara F."/>
            <person name="Munidasa M."/>
            <person name="Palculict T."/>
            <person name="Patil S."/>
            <person name="Pu L.-L."/>
            <person name="Saada N."/>
            <person name="Tang L."/>
            <person name="Weissenberger G."/>
            <person name="Zhu Y."/>
            <person name="Hemphill L."/>
            <person name="Shang Y."/>
            <person name="Youmans B."/>
            <person name="Ayvaz T."/>
            <person name="Ross M."/>
            <person name="Santibanez J."/>
            <person name="Aqrawi P."/>
            <person name="Gross S."/>
            <person name="Joshi V."/>
            <person name="Fowler G."/>
            <person name="Nazareth L."/>
            <person name="Reid J."/>
            <person name="Worley K."/>
            <person name="Petrosino J."/>
            <person name="Highlander S."/>
            <person name="Gibbs R."/>
            <person name="Gibbs R."/>
        </authorList>
    </citation>
    <scope>NUCLEOTIDE SEQUENCE [LARGE SCALE GENOMIC DNA]</scope>
    <source>
        <strain evidence="2">ATCC 43063 / DSM 2711 / V125</strain>
    </source>
</reference>
<organism evidence="1 2">
    <name type="scientific">Mobiluncus curtisii (strain ATCC 43063 / DSM 2711 / V125)</name>
    <name type="common">Falcivibrio vaginalis</name>
    <dbReference type="NCBI Taxonomy" id="548479"/>
    <lineage>
        <taxon>Bacteria</taxon>
        <taxon>Bacillati</taxon>
        <taxon>Actinomycetota</taxon>
        <taxon>Actinomycetes</taxon>
        <taxon>Actinomycetales</taxon>
        <taxon>Actinomycetaceae</taxon>
        <taxon>Mobiluncus</taxon>
    </lineage>
</organism>